<dbReference type="PROSITE" id="PS51767">
    <property type="entry name" value="PEPTIDASE_A1"/>
    <property type="match status" value="1"/>
</dbReference>
<evidence type="ECO:0000259" key="10">
    <source>
        <dbReference type="PROSITE" id="PS51767"/>
    </source>
</evidence>
<comment type="caution">
    <text evidence="11">The sequence shown here is derived from an EMBL/GenBank/DDBJ whole genome shotgun (WGS) entry which is preliminary data.</text>
</comment>
<dbReference type="AlphaFoldDB" id="A0A8H4PT11"/>
<feature type="chain" id="PRO_5034884867" description="Peptidase A1 domain-containing protein" evidence="9">
    <location>
        <begin position="26"/>
        <end position="472"/>
    </location>
</feature>
<evidence type="ECO:0000313" key="12">
    <source>
        <dbReference type="Proteomes" id="UP000557566"/>
    </source>
</evidence>
<dbReference type="Gene3D" id="2.40.70.10">
    <property type="entry name" value="Acid Proteases"/>
    <property type="match status" value="2"/>
</dbReference>
<dbReference type="InterPro" id="IPR021109">
    <property type="entry name" value="Peptidase_aspartic_dom_sf"/>
</dbReference>
<keyword evidence="5 8" id="KW-0378">Hydrolase</keyword>
<evidence type="ECO:0000256" key="4">
    <source>
        <dbReference type="ARBA" id="ARBA00022750"/>
    </source>
</evidence>
<dbReference type="PRINTS" id="PR00792">
    <property type="entry name" value="PEPSIN"/>
</dbReference>
<feature type="active site" evidence="6">
    <location>
        <position position="80"/>
    </location>
</feature>
<keyword evidence="3 9" id="KW-0732">Signal</keyword>
<dbReference type="GO" id="GO:0006508">
    <property type="term" value="P:proteolysis"/>
    <property type="evidence" value="ECO:0007669"/>
    <property type="project" value="UniProtKB-KW"/>
</dbReference>
<dbReference type="PROSITE" id="PS00141">
    <property type="entry name" value="ASP_PROTEASE"/>
    <property type="match status" value="2"/>
</dbReference>
<evidence type="ECO:0000313" key="11">
    <source>
        <dbReference type="EMBL" id="KAF4509904.1"/>
    </source>
</evidence>
<protein>
    <recommendedName>
        <fullName evidence="10">Peptidase A1 domain-containing protein</fullName>
    </recommendedName>
</protein>
<keyword evidence="7" id="KW-1015">Disulfide bond</keyword>
<dbReference type="Pfam" id="PF00026">
    <property type="entry name" value="Asp"/>
    <property type="match status" value="1"/>
</dbReference>
<sequence>MLLPSTRGIALAALAALALAATASAGTLAVPFHRRPAPAASVTRRDGTLHLEALNNITGGGYFAELGVGTPPQKLSFLVDTGSSDTWVNSVDADLCRSPQAQQRLDVWCGPQFNPEASSTFKARDRGSFNITYLDGKNIGGDYFDDSVTVNGKTVHDQKLALALRSVRSTGIMGLGFRDNVAASSSYPTVVDSMVQQGLIEAPVFSLFLDNLDAKSGTILFGGIDSQKYHGRLATLPLISDDPSRSGNRTSYTVRLRGFDVDGIDLDNLDAAAVLDSGSTISLLPDSLVREMHRHFGVRFVQDVSIPLVDCAYRAAKGKGVSFQFRFDGATIRVPVAEMVIDAFPEHDQRSLRGSQLRRLFGQWDRVCIFGIGSAADYGIKSESFALLGDTFLRSAYVVYDMANRQLGIAQANTKADKSNIVEIRKGATQIPDVAGVPGTGQDSAARRLASSRVGAAATAFALVAAAFAASF</sequence>
<keyword evidence="2 8" id="KW-0645">Protease</keyword>
<comment type="similarity">
    <text evidence="1 8">Belongs to the peptidase A1 family.</text>
</comment>
<evidence type="ECO:0000256" key="8">
    <source>
        <dbReference type="RuleBase" id="RU000454"/>
    </source>
</evidence>
<evidence type="ECO:0000256" key="6">
    <source>
        <dbReference type="PIRSR" id="PIRSR601461-1"/>
    </source>
</evidence>
<dbReference type="PANTHER" id="PTHR47966:SF65">
    <property type="entry name" value="ASPARTIC-TYPE ENDOPEPTIDASE"/>
    <property type="match status" value="1"/>
</dbReference>
<evidence type="ECO:0000256" key="2">
    <source>
        <dbReference type="ARBA" id="ARBA00022670"/>
    </source>
</evidence>
<dbReference type="Proteomes" id="UP000557566">
    <property type="component" value="Unassembled WGS sequence"/>
</dbReference>
<dbReference type="InterPro" id="IPR033876">
    <property type="entry name" value="SAP-like"/>
</dbReference>
<dbReference type="InterPro" id="IPR033121">
    <property type="entry name" value="PEPTIDASE_A1"/>
</dbReference>
<dbReference type="PANTHER" id="PTHR47966">
    <property type="entry name" value="BETA-SITE APP-CLEAVING ENZYME, ISOFORM A-RELATED"/>
    <property type="match status" value="1"/>
</dbReference>
<dbReference type="InterPro" id="IPR001461">
    <property type="entry name" value="Aspartic_peptidase_A1"/>
</dbReference>
<keyword evidence="12" id="KW-1185">Reference proteome</keyword>
<feature type="signal peptide" evidence="9">
    <location>
        <begin position="1"/>
        <end position="25"/>
    </location>
</feature>
<proteinExistence type="inferred from homology"/>
<evidence type="ECO:0000256" key="1">
    <source>
        <dbReference type="ARBA" id="ARBA00007447"/>
    </source>
</evidence>
<reference evidence="11 12" key="1">
    <citation type="journal article" date="2020" name="Genome Biol. Evol.">
        <title>A new high-quality draft genome assembly of the Chinese cordyceps Ophiocordyceps sinensis.</title>
        <authorList>
            <person name="Shu R."/>
            <person name="Zhang J."/>
            <person name="Meng Q."/>
            <person name="Zhang H."/>
            <person name="Zhou G."/>
            <person name="Li M."/>
            <person name="Wu P."/>
            <person name="Zhao Y."/>
            <person name="Chen C."/>
            <person name="Qin Q."/>
        </authorList>
    </citation>
    <scope>NUCLEOTIDE SEQUENCE [LARGE SCALE GENOMIC DNA]</scope>
    <source>
        <strain evidence="11 12">IOZ07</strain>
    </source>
</reference>
<dbReference type="GO" id="GO:0004190">
    <property type="term" value="F:aspartic-type endopeptidase activity"/>
    <property type="evidence" value="ECO:0007669"/>
    <property type="project" value="UniProtKB-KW"/>
</dbReference>
<dbReference type="EMBL" id="JAAVMX010000003">
    <property type="protein sequence ID" value="KAF4509904.1"/>
    <property type="molecule type" value="Genomic_DNA"/>
</dbReference>
<dbReference type="OrthoDB" id="771136at2759"/>
<organism evidence="11 12">
    <name type="scientific">Ophiocordyceps sinensis</name>
    <dbReference type="NCBI Taxonomy" id="72228"/>
    <lineage>
        <taxon>Eukaryota</taxon>
        <taxon>Fungi</taxon>
        <taxon>Dikarya</taxon>
        <taxon>Ascomycota</taxon>
        <taxon>Pezizomycotina</taxon>
        <taxon>Sordariomycetes</taxon>
        <taxon>Hypocreomycetidae</taxon>
        <taxon>Hypocreales</taxon>
        <taxon>Ophiocordycipitaceae</taxon>
        <taxon>Ophiocordyceps</taxon>
    </lineage>
</organism>
<gene>
    <name evidence="11" type="ORF">G6O67_001839</name>
</gene>
<dbReference type="SUPFAM" id="SSF50630">
    <property type="entry name" value="Acid proteases"/>
    <property type="match status" value="1"/>
</dbReference>
<evidence type="ECO:0000256" key="5">
    <source>
        <dbReference type="ARBA" id="ARBA00022801"/>
    </source>
</evidence>
<feature type="disulfide bond" evidence="7">
    <location>
        <begin position="311"/>
        <end position="368"/>
    </location>
</feature>
<accession>A0A8H4PT11</accession>
<feature type="domain" description="Peptidase A1" evidence="10">
    <location>
        <begin position="62"/>
        <end position="410"/>
    </location>
</feature>
<dbReference type="CDD" id="cd05474">
    <property type="entry name" value="SAP_like"/>
    <property type="match status" value="1"/>
</dbReference>
<dbReference type="InterPro" id="IPR001969">
    <property type="entry name" value="Aspartic_peptidase_AS"/>
</dbReference>
<evidence type="ECO:0000256" key="7">
    <source>
        <dbReference type="PIRSR" id="PIRSR601461-2"/>
    </source>
</evidence>
<keyword evidence="4 8" id="KW-0064">Aspartyl protease</keyword>
<feature type="active site" evidence="6">
    <location>
        <position position="276"/>
    </location>
</feature>
<evidence type="ECO:0000256" key="3">
    <source>
        <dbReference type="ARBA" id="ARBA00022729"/>
    </source>
</evidence>
<name>A0A8H4PT11_9HYPO</name>
<evidence type="ECO:0000256" key="9">
    <source>
        <dbReference type="SAM" id="SignalP"/>
    </source>
</evidence>